<accession>A0A830C9B7</accession>
<dbReference type="AlphaFoldDB" id="A0A830C9B7"/>
<keyword evidence="4 5" id="KW-0732">Signal</keyword>
<comment type="subcellular location">
    <subcellularLocation>
        <location evidence="1">Secreted</location>
    </subcellularLocation>
</comment>
<name>A0A830C9B7_9LAMI</name>
<evidence type="ECO:0000313" key="7">
    <source>
        <dbReference type="Proteomes" id="UP000653305"/>
    </source>
</evidence>
<dbReference type="InterPro" id="IPR039271">
    <property type="entry name" value="Kiwellin-like"/>
</dbReference>
<dbReference type="Gene3D" id="2.40.40.10">
    <property type="entry name" value="RlpA-like domain"/>
    <property type="match status" value="1"/>
</dbReference>
<dbReference type="PANTHER" id="PTHR33191:SF58">
    <property type="entry name" value="RIPENING-RELATED PROTEIN 1"/>
    <property type="match status" value="1"/>
</dbReference>
<evidence type="ECO:0000313" key="6">
    <source>
        <dbReference type="EMBL" id="GFP93004.1"/>
    </source>
</evidence>
<reference evidence="6" key="1">
    <citation type="submission" date="2020-07" db="EMBL/GenBank/DDBJ databases">
        <title>Ethylene signaling mediates host invasion by parasitic plants.</title>
        <authorList>
            <person name="Yoshida S."/>
        </authorList>
    </citation>
    <scope>NUCLEOTIDE SEQUENCE</scope>
    <source>
        <strain evidence="6">Okayama</strain>
    </source>
</reference>
<gene>
    <name evidence="6" type="ORF">PHJA_001444700</name>
</gene>
<evidence type="ECO:0000256" key="3">
    <source>
        <dbReference type="ARBA" id="ARBA00022525"/>
    </source>
</evidence>
<proteinExistence type="inferred from homology"/>
<dbReference type="GO" id="GO:0005576">
    <property type="term" value="C:extracellular region"/>
    <property type="evidence" value="ECO:0007669"/>
    <property type="project" value="UniProtKB-SubCell"/>
</dbReference>
<comment type="similarity">
    <text evidence="2">Belongs to the kiwellin family.</text>
</comment>
<evidence type="ECO:0000256" key="4">
    <source>
        <dbReference type="ARBA" id="ARBA00022729"/>
    </source>
</evidence>
<evidence type="ECO:0000256" key="1">
    <source>
        <dbReference type="ARBA" id="ARBA00004613"/>
    </source>
</evidence>
<organism evidence="6 7">
    <name type="scientific">Phtheirospermum japonicum</name>
    <dbReference type="NCBI Taxonomy" id="374723"/>
    <lineage>
        <taxon>Eukaryota</taxon>
        <taxon>Viridiplantae</taxon>
        <taxon>Streptophyta</taxon>
        <taxon>Embryophyta</taxon>
        <taxon>Tracheophyta</taxon>
        <taxon>Spermatophyta</taxon>
        <taxon>Magnoliopsida</taxon>
        <taxon>eudicotyledons</taxon>
        <taxon>Gunneridae</taxon>
        <taxon>Pentapetalae</taxon>
        <taxon>asterids</taxon>
        <taxon>lamiids</taxon>
        <taxon>Lamiales</taxon>
        <taxon>Orobanchaceae</taxon>
        <taxon>Orobanchaceae incertae sedis</taxon>
        <taxon>Phtheirospermum</taxon>
    </lineage>
</organism>
<evidence type="ECO:0000256" key="2">
    <source>
        <dbReference type="ARBA" id="ARBA00005592"/>
    </source>
</evidence>
<dbReference type="PANTHER" id="PTHR33191">
    <property type="entry name" value="RIPENING-RELATED PROTEIN 2-RELATED"/>
    <property type="match status" value="1"/>
</dbReference>
<dbReference type="Proteomes" id="UP000653305">
    <property type="component" value="Unassembled WGS sequence"/>
</dbReference>
<sequence length="187" mass="20313">MKHLIPVLLLITTLFAHSLESCKPNGKLKGIKPPKGQCNQENDSVCCLPDKLYNTFNCSPPFSKTGRTKALLTLNSFKKGGDGGGPSECDNAYHSDDTLVVALSTGWYNNGSRCGRNVTIRANGRAVTAKVVDECDSMVGCDWMHDFQPPCPHNIVDASKAVWKALKVPEADWGELNITWSDACSVV</sequence>
<feature type="signal peptide" evidence="5">
    <location>
        <begin position="1"/>
        <end position="18"/>
    </location>
</feature>
<keyword evidence="3" id="KW-0964">Secreted</keyword>
<protein>
    <submittedName>
        <fullName evidence="6">Putative ripening-related protein 2</fullName>
    </submittedName>
</protein>
<evidence type="ECO:0000256" key="5">
    <source>
        <dbReference type="SAM" id="SignalP"/>
    </source>
</evidence>
<dbReference type="InterPro" id="IPR036908">
    <property type="entry name" value="RlpA-like_sf"/>
</dbReference>
<dbReference type="Pfam" id="PF24300">
    <property type="entry name" value="KWL1"/>
    <property type="match status" value="1"/>
</dbReference>
<feature type="chain" id="PRO_5032769659" evidence="5">
    <location>
        <begin position="19"/>
        <end position="187"/>
    </location>
</feature>
<dbReference type="CDD" id="cd22270">
    <property type="entry name" value="DPBB_kiwellin-like"/>
    <property type="match status" value="1"/>
</dbReference>
<dbReference type="EMBL" id="BMAC01000299">
    <property type="protein sequence ID" value="GFP93004.1"/>
    <property type="molecule type" value="Genomic_DNA"/>
</dbReference>
<keyword evidence="7" id="KW-1185">Reference proteome</keyword>
<comment type="caution">
    <text evidence="6">The sequence shown here is derived from an EMBL/GenBank/DDBJ whole genome shotgun (WGS) entry which is preliminary data.</text>
</comment>
<dbReference type="SUPFAM" id="SSF50685">
    <property type="entry name" value="Barwin-like endoglucanases"/>
    <property type="match status" value="1"/>
</dbReference>
<dbReference type="OrthoDB" id="406505at2759"/>